<sequence length="158" mass="17744">MTAEGTNQFDGFAGFDGAGFGRCRRWAESAHHFLRIQVLNRRVSEPAGGVGFFRTHCVFRLATVLTPKMNVCADTDVGDRARKNATSAVRARSEVRICVRGKKEGRCEGVKRSQTYMKWGPNALVADLWSENFIEFGQIEKGFETQMDHRLDRKELGG</sequence>
<dbReference type="EMBL" id="KQ965738">
    <property type="protein sequence ID" value="KXS19444.1"/>
    <property type="molecule type" value="Genomic_DNA"/>
</dbReference>
<reference evidence="1 2" key="1">
    <citation type="journal article" date="2015" name="Genome Biol. Evol.">
        <title>Phylogenomic analyses indicate that early fungi evolved digesting cell walls of algal ancestors of land plants.</title>
        <authorList>
            <person name="Chang Y."/>
            <person name="Wang S."/>
            <person name="Sekimoto S."/>
            <person name="Aerts A.L."/>
            <person name="Choi C."/>
            <person name="Clum A."/>
            <person name="LaButti K.M."/>
            <person name="Lindquist E.A."/>
            <person name="Yee Ngan C."/>
            <person name="Ohm R.A."/>
            <person name="Salamov A.A."/>
            <person name="Grigoriev I.V."/>
            <person name="Spatafora J.W."/>
            <person name="Berbee M.L."/>
        </authorList>
    </citation>
    <scope>NUCLEOTIDE SEQUENCE [LARGE SCALE GENOMIC DNA]</scope>
    <source>
        <strain evidence="1 2">JEL478</strain>
    </source>
</reference>
<keyword evidence="2" id="KW-1185">Reference proteome</keyword>
<evidence type="ECO:0000313" key="2">
    <source>
        <dbReference type="Proteomes" id="UP000070544"/>
    </source>
</evidence>
<proteinExistence type="predicted"/>
<dbReference type="AlphaFoldDB" id="A0A139AS19"/>
<name>A0A139AS19_GONPJ</name>
<gene>
    <name evidence="1" type="ORF">M427DRAFT_52885</name>
</gene>
<evidence type="ECO:0000313" key="1">
    <source>
        <dbReference type="EMBL" id="KXS19444.1"/>
    </source>
</evidence>
<accession>A0A139AS19</accession>
<organism evidence="1 2">
    <name type="scientific">Gonapodya prolifera (strain JEL478)</name>
    <name type="common">Monoblepharis prolifera</name>
    <dbReference type="NCBI Taxonomy" id="1344416"/>
    <lineage>
        <taxon>Eukaryota</taxon>
        <taxon>Fungi</taxon>
        <taxon>Fungi incertae sedis</taxon>
        <taxon>Chytridiomycota</taxon>
        <taxon>Chytridiomycota incertae sedis</taxon>
        <taxon>Monoblepharidomycetes</taxon>
        <taxon>Monoblepharidales</taxon>
        <taxon>Gonapodyaceae</taxon>
        <taxon>Gonapodya</taxon>
    </lineage>
</organism>
<protein>
    <submittedName>
        <fullName evidence="1">Uncharacterized protein</fullName>
    </submittedName>
</protein>
<dbReference type="Proteomes" id="UP000070544">
    <property type="component" value="Unassembled WGS sequence"/>
</dbReference>